<reference evidence="4" key="1">
    <citation type="submission" date="2016-10" db="EMBL/GenBank/DDBJ databases">
        <authorList>
            <person name="Benchimol M."/>
            <person name="Almeida L.G."/>
            <person name="Vasconcelos A.T."/>
            <person name="Perreira-Neves A."/>
            <person name="Rosa I.A."/>
            <person name="Tasca T."/>
            <person name="Bogo M.R."/>
            <person name="de Souza W."/>
        </authorList>
    </citation>
    <scope>NUCLEOTIDE SEQUENCE [LARGE SCALE GENOMIC DNA]</scope>
    <source>
        <strain evidence="4">K</strain>
    </source>
</reference>
<accession>A0A1J4JD77</accession>
<dbReference type="GeneID" id="94829694"/>
<dbReference type="Gene3D" id="1.25.40.530">
    <property type="entry name" value="MyTH4 domain"/>
    <property type="match status" value="1"/>
</dbReference>
<dbReference type="PROSITE" id="PS50238">
    <property type="entry name" value="RHOGAP"/>
    <property type="match status" value="1"/>
</dbReference>
<dbReference type="InterPro" id="IPR000857">
    <property type="entry name" value="MyTH4_dom"/>
</dbReference>
<dbReference type="PANTHER" id="PTHR45876">
    <property type="entry name" value="FI04035P"/>
    <property type="match status" value="1"/>
</dbReference>
<evidence type="ECO:0000259" key="3">
    <source>
        <dbReference type="PROSITE" id="PS51016"/>
    </source>
</evidence>
<feature type="compositionally biased region" description="Low complexity" evidence="1">
    <location>
        <begin position="29"/>
        <end position="47"/>
    </location>
</feature>
<proteinExistence type="predicted"/>
<evidence type="ECO:0000313" key="4">
    <source>
        <dbReference type="EMBL" id="OHS97106.1"/>
    </source>
</evidence>
<dbReference type="Proteomes" id="UP000179807">
    <property type="component" value="Unassembled WGS sequence"/>
</dbReference>
<name>A0A1J4JD77_9EUKA</name>
<feature type="domain" description="Rho-GAP" evidence="2">
    <location>
        <begin position="248"/>
        <end position="442"/>
    </location>
</feature>
<dbReference type="PANTHER" id="PTHR45876:SF8">
    <property type="entry name" value="FI04035P"/>
    <property type="match status" value="1"/>
</dbReference>
<organism evidence="4 5">
    <name type="scientific">Tritrichomonas foetus</name>
    <dbReference type="NCBI Taxonomy" id="1144522"/>
    <lineage>
        <taxon>Eukaryota</taxon>
        <taxon>Metamonada</taxon>
        <taxon>Parabasalia</taxon>
        <taxon>Tritrichomonadida</taxon>
        <taxon>Tritrichomonadidae</taxon>
        <taxon>Tritrichomonas</taxon>
    </lineage>
</organism>
<dbReference type="GO" id="GO:0005096">
    <property type="term" value="F:GTPase activator activity"/>
    <property type="evidence" value="ECO:0007669"/>
    <property type="project" value="TreeGrafter"/>
</dbReference>
<dbReference type="InterPro" id="IPR008936">
    <property type="entry name" value="Rho_GTPase_activation_prot"/>
</dbReference>
<dbReference type="OrthoDB" id="19923at2759"/>
<dbReference type="SMART" id="SM00324">
    <property type="entry name" value="RhoGAP"/>
    <property type="match status" value="1"/>
</dbReference>
<sequence>MRLPSLAKAGRQPPPPPPPKPTADESESESSSSSSSSSSSYSSSENSAGPEVPDYSKDLVAKYSALNVNFAEFEKKNMTKQKKDSFEYSDKAIDTAFLLNVKKPEARLAAKNYKLVMKLTGISSSAVKGTKGELIDLIKFVQENPSLVDEIYVELWKQTIKAPAASLTLGLNALATMATMFCPSELIRPYLLNHVAKVAQNNEYARFVLIRLDTICAANGPTIVYREDKDIIAIQGHNTTAYLNFNVSPFEIFWHQRRTRPWCPIPVCMYMMIDAINQNGGRQRNGIFRTTGNKSRIDELARKSNAGEEYLKGENLDDISALLKKWLRDIPGKIIPLPLAEEWTKAVNSNSSIAFAESLDNPSKCILKYLVGFIRDLATCSSQTDMDAQALANAFGPHLTFEDDPDPISFQNRQRSFLLQLIEGWDIGNIYPVQSSQLRRRH</sequence>
<feature type="region of interest" description="Disordered" evidence="1">
    <location>
        <begin position="1"/>
        <end position="53"/>
    </location>
</feature>
<dbReference type="AlphaFoldDB" id="A0A1J4JD77"/>
<evidence type="ECO:0008006" key="6">
    <source>
        <dbReference type="Google" id="ProtNLM"/>
    </source>
</evidence>
<dbReference type="Gene3D" id="1.10.555.10">
    <property type="entry name" value="Rho GTPase activation protein"/>
    <property type="match status" value="1"/>
</dbReference>
<dbReference type="Pfam" id="PF00784">
    <property type="entry name" value="MyTH4"/>
    <property type="match status" value="1"/>
</dbReference>
<gene>
    <name evidence="4" type="ORF">TRFO_09677</name>
</gene>
<feature type="compositionally biased region" description="Pro residues" evidence="1">
    <location>
        <begin position="12"/>
        <end position="21"/>
    </location>
</feature>
<feature type="domain" description="MyTH4" evidence="3">
    <location>
        <begin position="88"/>
        <end position="235"/>
    </location>
</feature>
<keyword evidence="5" id="KW-1185">Reference proteome</keyword>
<dbReference type="InterPro" id="IPR038185">
    <property type="entry name" value="MyTH4_dom_sf"/>
</dbReference>
<dbReference type="EMBL" id="MLAK01001137">
    <property type="protein sequence ID" value="OHS97106.1"/>
    <property type="molecule type" value="Genomic_DNA"/>
</dbReference>
<dbReference type="GO" id="GO:0005856">
    <property type="term" value="C:cytoskeleton"/>
    <property type="evidence" value="ECO:0007669"/>
    <property type="project" value="InterPro"/>
</dbReference>
<dbReference type="CDD" id="cd00159">
    <property type="entry name" value="RhoGAP"/>
    <property type="match status" value="1"/>
</dbReference>
<dbReference type="GO" id="GO:0005737">
    <property type="term" value="C:cytoplasm"/>
    <property type="evidence" value="ECO:0007669"/>
    <property type="project" value="TreeGrafter"/>
</dbReference>
<comment type="caution">
    <text evidence="4">The sequence shown here is derived from an EMBL/GenBank/DDBJ whole genome shotgun (WGS) entry which is preliminary data.</text>
</comment>
<dbReference type="Pfam" id="PF00620">
    <property type="entry name" value="RhoGAP"/>
    <property type="match status" value="1"/>
</dbReference>
<evidence type="ECO:0000313" key="5">
    <source>
        <dbReference type="Proteomes" id="UP000179807"/>
    </source>
</evidence>
<dbReference type="VEuPathDB" id="TrichDB:TRFO_09677"/>
<dbReference type="PROSITE" id="PS51016">
    <property type="entry name" value="MYTH4"/>
    <property type="match status" value="1"/>
</dbReference>
<dbReference type="InterPro" id="IPR000198">
    <property type="entry name" value="RhoGAP_dom"/>
</dbReference>
<evidence type="ECO:0000259" key="2">
    <source>
        <dbReference type="PROSITE" id="PS50238"/>
    </source>
</evidence>
<dbReference type="RefSeq" id="XP_068350243.1">
    <property type="nucleotide sequence ID" value="XM_068494990.1"/>
</dbReference>
<dbReference type="SUPFAM" id="SSF48350">
    <property type="entry name" value="GTPase activation domain, GAP"/>
    <property type="match status" value="1"/>
</dbReference>
<protein>
    <recommendedName>
        <fullName evidence="6">RhoGAP domain containing protein</fullName>
    </recommendedName>
</protein>
<dbReference type="GO" id="GO:0007165">
    <property type="term" value="P:signal transduction"/>
    <property type="evidence" value="ECO:0007669"/>
    <property type="project" value="InterPro"/>
</dbReference>
<evidence type="ECO:0000256" key="1">
    <source>
        <dbReference type="SAM" id="MobiDB-lite"/>
    </source>
</evidence>